<sequence length="332" mass="34703">MTTNIIPPFVGPKDHSVETRTRIATLTAEMSSGRKADLGRAVASDFSEFSRIAHDVRTNEARRHALAAASSYTATAQTALEAVGKVSEKLTSQVLTSASVGGFSDPRLVADMGRNALTDIVSALSTRSGDRAIFANGDVSDTPPINLTALLTETAAIAAGAANATDMLDAFDLYFAPGGGIETTALSAFPASEVVFPTGDGNAIGMPTSLSDPGLREVLKQAALAASLDDVGFAMDQSASSVLGQRLSTQAIGAADGLVSVQARIGGVEERMARVASGIADEGVRLQMRHNDLVTADPFETATRLENEMTRLETIFAITARRSGLRLTNFLR</sequence>
<dbReference type="Proteomes" id="UP000049455">
    <property type="component" value="Unassembled WGS sequence"/>
</dbReference>
<protein>
    <submittedName>
        <fullName evidence="1">Flagellar hook-associated protein FlgL</fullName>
    </submittedName>
</protein>
<keyword evidence="1" id="KW-0969">Cilium</keyword>
<accession>A0A0M7B863</accession>
<name>A0A0M7B863_9RHOB</name>
<organism evidence="1 2">
    <name type="scientific">Jannaschia seosinensis</name>
    <dbReference type="NCBI Taxonomy" id="313367"/>
    <lineage>
        <taxon>Bacteria</taxon>
        <taxon>Pseudomonadati</taxon>
        <taxon>Pseudomonadota</taxon>
        <taxon>Alphaproteobacteria</taxon>
        <taxon>Rhodobacterales</taxon>
        <taxon>Roseobacteraceae</taxon>
        <taxon>Jannaschia</taxon>
    </lineage>
</organism>
<keyword evidence="1" id="KW-0282">Flagellum</keyword>
<evidence type="ECO:0000313" key="1">
    <source>
        <dbReference type="EMBL" id="CUH35257.1"/>
    </source>
</evidence>
<proteinExistence type="predicted"/>
<reference evidence="1 2" key="1">
    <citation type="submission" date="2015-09" db="EMBL/GenBank/DDBJ databases">
        <authorList>
            <person name="Jackson K.R."/>
            <person name="Lunt B.L."/>
            <person name="Fisher J.N.B."/>
            <person name="Gardner A.V."/>
            <person name="Bailey M.E."/>
            <person name="Deus L.M."/>
            <person name="Earl A.S."/>
            <person name="Gibby P.D."/>
            <person name="Hartmann K.A."/>
            <person name="Liu J.E."/>
            <person name="Manci A.M."/>
            <person name="Nielsen D.A."/>
            <person name="Solomon M.B."/>
            <person name="Breakwell D.P."/>
            <person name="Burnett S.H."/>
            <person name="Grose J.H."/>
        </authorList>
    </citation>
    <scope>NUCLEOTIDE SEQUENCE [LARGE SCALE GENOMIC DNA]</scope>
    <source>
        <strain evidence="1 2">CECT 7799</strain>
    </source>
</reference>
<dbReference type="AlphaFoldDB" id="A0A0M7B863"/>
<evidence type="ECO:0000313" key="2">
    <source>
        <dbReference type="Proteomes" id="UP000049455"/>
    </source>
</evidence>
<dbReference type="STRING" id="313367.JSE7799_01104"/>
<dbReference type="SUPFAM" id="SSF64518">
    <property type="entry name" value="Phase 1 flagellin"/>
    <property type="match status" value="1"/>
</dbReference>
<keyword evidence="2" id="KW-1185">Reference proteome</keyword>
<dbReference type="EMBL" id="CYPR01000060">
    <property type="protein sequence ID" value="CUH35257.1"/>
    <property type="molecule type" value="Genomic_DNA"/>
</dbReference>
<gene>
    <name evidence="1" type="ORF">JSE7799_01104</name>
</gene>
<dbReference type="OrthoDB" id="7312911at2"/>
<keyword evidence="1" id="KW-0966">Cell projection</keyword>
<dbReference type="RefSeq" id="WP_055662743.1">
    <property type="nucleotide sequence ID" value="NZ_CYPR01000060.1"/>
</dbReference>